<dbReference type="Pfam" id="PF22570">
    <property type="entry name" value="LiaF-TM"/>
    <property type="match status" value="1"/>
</dbReference>
<protein>
    <recommendedName>
        <fullName evidence="2">LiaF transmembrane domain-containing protein</fullName>
    </recommendedName>
</protein>
<evidence type="ECO:0000259" key="2">
    <source>
        <dbReference type="Pfam" id="PF22570"/>
    </source>
</evidence>
<feature type="transmembrane region" description="Helical" evidence="1">
    <location>
        <begin position="59"/>
        <end position="76"/>
    </location>
</feature>
<feature type="domain" description="LiaF transmembrane" evidence="2">
    <location>
        <begin position="5"/>
        <end position="100"/>
    </location>
</feature>
<evidence type="ECO:0000256" key="1">
    <source>
        <dbReference type="SAM" id="Phobius"/>
    </source>
</evidence>
<gene>
    <name evidence="3" type="ORF">COY32_04545</name>
</gene>
<name>A0A2M7THM8_UNCKA</name>
<dbReference type="PANTHER" id="PTHR40763:SF5">
    <property type="entry name" value="MEMBRANE PROTEIN"/>
    <property type="match status" value="1"/>
</dbReference>
<dbReference type="InterPro" id="IPR054331">
    <property type="entry name" value="LiaF_TM"/>
</dbReference>
<proteinExistence type="predicted"/>
<reference evidence="4" key="1">
    <citation type="submission" date="2017-09" db="EMBL/GenBank/DDBJ databases">
        <title>Depth-based differentiation of microbial function through sediment-hosted aquifers and enrichment of novel symbionts in the deep terrestrial subsurface.</title>
        <authorList>
            <person name="Probst A.J."/>
            <person name="Ladd B."/>
            <person name="Jarett J.K."/>
            <person name="Geller-Mcgrath D.E."/>
            <person name="Sieber C.M.K."/>
            <person name="Emerson J.B."/>
            <person name="Anantharaman K."/>
            <person name="Thomas B.C."/>
            <person name="Malmstrom R."/>
            <person name="Stieglmeier M."/>
            <person name="Klingl A."/>
            <person name="Woyke T."/>
            <person name="Ryan C.M."/>
            <person name="Banfield J.F."/>
        </authorList>
    </citation>
    <scope>NUCLEOTIDE SEQUENCE [LARGE SCALE GENOMIC DNA]</scope>
</reference>
<sequence length="222" mass="23739">MARIVIGIFILIFGVSLLFEQLGINRVLGFDFSTLVSMYWPLLLIAIGVTSFSKGKTNIGMILSFAGVLFLASTVLDIDAWATLWPIFIIALGIMILFKKPTPVAKINNQISNDTIDVTAIFLGSEEKVTSTSFRGGSVTALFGGATVDLREVFIAPQGGILTVTSIFGGVEIIVSERFRVVVKGEGAFGGWENHFTTLSDPNAPTLTITGTAIFGGVEVKN</sequence>
<keyword evidence="1" id="KW-0812">Transmembrane</keyword>
<keyword evidence="1" id="KW-0472">Membrane</keyword>
<evidence type="ECO:0000313" key="3">
    <source>
        <dbReference type="EMBL" id="PIZ45792.1"/>
    </source>
</evidence>
<dbReference type="EMBL" id="PFNL01000122">
    <property type="protein sequence ID" value="PIZ45792.1"/>
    <property type="molecule type" value="Genomic_DNA"/>
</dbReference>
<dbReference type="AlphaFoldDB" id="A0A2M7THM8"/>
<keyword evidence="1" id="KW-1133">Transmembrane helix</keyword>
<feature type="transmembrane region" description="Helical" evidence="1">
    <location>
        <begin position="35"/>
        <end position="52"/>
    </location>
</feature>
<feature type="transmembrane region" description="Helical" evidence="1">
    <location>
        <begin position="82"/>
        <end position="98"/>
    </location>
</feature>
<evidence type="ECO:0000313" key="4">
    <source>
        <dbReference type="Proteomes" id="UP000228920"/>
    </source>
</evidence>
<accession>A0A2M7THM8</accession>
<comment type="caution">
    <text evidence="3">The sequence shown here is derived from an EMBL/GenBank/DDBJ whole genome shotgun (WGS) entry which is preliminary data.</text>
</comment>
<organism evidence="3 4">
    <name type="scientific">candidate division WWE3 bacterium CG_4_10_14_0_2_um_filter_41_14</name>
    <dbReference type="NCBI Taxonomy" id="1975072"/>
    <lineage>
        <taxon>Bacteria</taxon>
        <taxon>Katanobacteria</taxon>
    </lineage>
</organism>
<dbReference type="Proteomes" id="UP000228920">
    <property type="component" value="Unassembled WGS sequence"/>
</dbReference>
<dbReference type="PANTHER" id="PTHR40763">
    <property type="entry name" value="MEMBRANE PROTEIN-RELATED"/>
    <property type="match status" value="1"/>
</dbReference>